<keyword evidence="3" id="KW-1185">Reference proteome</keyword>
<gene>
    <name evidence="2" type="ORF">Cco03nite_10380</name>
</gene>
<proteinExistence type="predicted"/>
<reference evidence="2 3" key="1">
    <citation type="submission" date="2021-01" db="EMBL/GenBank/DDBJ databases">
        <title>Whole genome shotgun sequence of Catellatospora coxensis NBRC 107359.</title>
        <authorList>
            <person name="Komaki H."/>
            <person name="Tamura T."/>
        </authorList>
    </citation>
    <scope>NUCLEOTIDE SEQUENCE [LARGE SCALE GENOMIC DNA]</scope>
    <source>
        <strain evidence="2 3">NBRC 107359</strain>
    </source>
</reference>
<sequence>MQPEPRDSLTLDEVLAEEADFASEHERTSTSDAVSAGKDLHSDPDIPRGLGGMDMKRLHLLD</sequence>
<dbReference type="Proteomes" id="UP000630887">
    <property type="component" value="Unassembled WGS sequence"/>
</dbReference>
<name>A0A8J3P4Z4_9ACTN</name>
<organism evidence="2 3">
    <name type="scientific">Catellatospora coxensis</name>
    <dbReference type="NCBI Taxonomy" id="310354"/>
    <lineage>
        <taxon>Bacteria</taxon>
        <taxon>Bacillati</taxon>
        <taxon>Actinomycetota</taxon>
        <taxon>Actinomycetes</taxon>
        <taxon>Micromonosporales</taxon>
        <taxon>Micromonosporaceae</taxon>
        <taxon>Catellatospora</taxon>
    </lineage>
</organism>
<dbReference type="EMBL" id="BONI01000006">
    <property type="protein sequence ID" value="GIG04338.1"/>
    <property type="molecule type" value="Genomic_DNA"/>
</dbReference>
<feature type="region of interest" description="Disordered" evidence="1">
    <location>
        <begin position="20"/>
        <end position="54"/>
    </location>
</feature>
<evidence type="ECO:0000313" key="2">
    <source>
        <dbReference type="EMBL" id="GIG04338.1"/>
    </source>
</evidence>
<dbReference type="AlphaFoldDB" id="A0A8J3P4Z4"/>
<comment type="caution">
    <text evidence="2">The sequence shown here is derived from an EMBL/GenBank/DDBJ whole genome shotgun (WGS) entry which is preliminary data.</text>
</comment>
<protein>
    <submittedName>
        <fullName evidence="2">Uncharacterized protein</fullName>
    </submittedName>
</protein>
<dbReference type="RefSeq" id="WP_203688956.1">
    <property type="nucleotide sequence ID" value="NZ_BAAALC010000008.1"/>
</dbReference>
<evidence type="ECO:0000256" key="1">
    <source>
        <dbReference type="SAM" id="MobiDB-lite"/>
    </source>
</evidence>
<accession>A0A8J3P4Z4</accession>
<evidence type="ECO:0000313" key="3">
    <source>
        <dbReference type="Proteomes" id="UP000630887"/>
    </source>
</evidence>